<sequence length="542" mass="57703">MTADLELPVALGLDFGTESVRALLIDSQGRELGCVSRNYEHGQITQTLPGTGLTIPPDHAFQSPSDWLDGAAEATRQAIADAGIDPRRIVGIGVDFTSCTMLPTKRDGTPLCQLDAFTDVMMAWPKLWKHHGAIEQTQRMNAIAEERGEAFMDRYGGTIGLEWFFPKLLETIDKSPEVYDAAEVWLEAGDWFVWQLVGGEAERLPRSTCQAGYKALWSAEEGYANDAYLSAVEPRLAEAVRRKMPGRMLSPGEKAGELTEKMAERFGLPAGIAVSAATIDAHSAVPGVGAAEPGTLVMVMGTSSCHMLNATIGKPVNGVAGIVDGGILPGMFGYETGQAAVGDAFAWLLKLLNLQSFDELGRAAIALPPGSEGVVCLDWMNGCRTPLMDGSLKGVFAGLTLATTPAHLYRALLEASAMGVRWIVDLLTEGGVPVERFIATGGLPHHNPAVTQIYADVLGCEIEVHPSEQGPAVGAAVLGMLAAGSEKSGFENVVDAASAMAAVPVEKKKIVKPQQDHRAAYDVLYARYGRLAVTFSTPDLLN</sequence>
<evidence type="ECO:0000256" key="5">
    <source>
        <dbReference type="ARBA" id="ARBA00022935"/>
    </source>
</evidence>
<dbReference type="GO" id="GO:0019569">
    <property type="term" value="P:L-arabinose catabolic process to D-xylulose 5-phosphate"/>
    <property type="evidence" value="ECO:0007669"/>
    <property type="project" value="InterPro"/>
</dbReference>
<keyword evidence="5" id="KW-0054">Arabinose catabolism</keyword>
<name>A0A5C6ATW1_9BACT</name>
<dbReference type="PANTHER" id="PTHR43435:SF4">
    <property type="entry name" value="FGGY CARBOHYDRATE KINASE DOMAIN-CONTAINING PROTEIN"/>
    <property type="match status" value="1"/>
</dbReference>
<evidence type="ECO:0000313" key="10">
    <source>
        <dbReference type="EMBL" id="TWU02639.1"/>
    </source>
</evidence>
<dbReference type="Pfam" id="PF00370">
    <property type="entry name" value="FGGY_N"/>
    <property type="match status" value="1"/>
</dbReference>
<evidence type="ECO:0000256" key="2">
    <source>
        <dbReference type="ARBA" id="ARBA00022741"/>
    </source>
</evidence>
<comment type="similarity">
    <text evidence="7">Belongs to the FGGY kinase family.</text>
</comment>
<dbReference type="PANTHER" id="PTHR43435">
    <property type="entry name" value="RIBULOKINASE"/>
    <property type="match status" value="1"/>
</dbReference>
<dbReference type="InterPro" id="IPR018484">
    <property type="entry name" value="FGGY_N"/>
</dbReference>
<proteinExistence type="inferred from homology"/>
<keyword evidence="11" id="KW-1185">Reference proteome</keyword>
<evidence type="ECO:0000256" key="7">
    <source>
        <dbReference type="RuleBase" id="RU003733"/>
    </source>
</evidence>
<organism evidence="10 11">
    <name type="scientific">Stieleria varia</name>
    <dbReference type="NCBI Taxonomy" id="2528005"/>
    <lineage>
        <taxon>Bacteria</taxon>
        <taxon>Pseudomonadati</taxon>
        <taxon>Planctomycetota</taxon>
        <taxon>Planctomycetia</taxon>
        <taxon>Pirellulales</taxon>
        <taxon>Pirellulaceae</taxon>
        <taxon>Stieleria</taxon>
    </lineage>
</organism>
<dbReference type="Gene3D" id="3.30.420.40">
    <property type="match status" value="2"/>
</dbReference>
<keyword evidence="3 7" id="KW-0418">Kinase</keyword>
<dbReference type="EMBL" id="SJPN01000004">
    <property type="protein sequence ID" value="TWU02639.1"/>
    <property type="molecule type" value="Genomic_DNA"/>
</dbReference>
<keyword evidence="2" id="KW-0547">Nucleotide-binding</keyword>
<accession>A0A5C6ATW1</accession>
<dbReference type="GO" id="GO:0019150">
    <property type="term" value="F:D-ribulokinase activity"/>
    <property type="evidence" value="ECO:0007669"/>
    <property type="project" value="TreeGrafter"/>
</dbReference>
<dbReference type="InterPro" id="IPR000577">
    <property type="entry name" value="Carb_kinase_FGGY"/>
</dbReference>
<dbReference type="NCBIfam" id="NF003154">
    <property type="entry name" value="PRK04123.1"/>
    <property type="match status" value="1"/>
</dbReference>
<evidence type="ECO:0000256" key="6">
    <source>
        <dbReference type="ARBA" id="ARBA00023277"/>
    </source>
</evidence>
<comment type="caution">
    <text evidence="10">The sequence shown here is derived from an EMBL/GenBank/DDBJ whole genome shotgun (WGS) entry which is preliminary data.</text>
</comment>
<dbReference type="InterPro" id="IPR018485">
    <property type="entry name" value="FGGY_C"/>
</dbReference>
<protein>
    <submittedName>
        <fullName evidence="10">Ribulokinase</fullName>
        <ecNumber evidence="10">2.7.1.16</ecNumber>
    </submittedName>
</protein>
<dbReference type="GO" id="GO:0008741">
    <property type="term" value="F:ribulokinase activity"/>
    <property type="evidence" value="ECO:0007669"/>
    <property type="project" value="UniProtKB-EC"/>
</dbReference>
<dbReference type="PIRSF" id="PIRSF000538">
    <property type="entry name" value="GlpK"/>
    <property type="match status" value="1"/>
</dbReference>
<dbReference type="GO" id="GO:0005524">
    <property type="term" value="F:ATP binding"/>
    <property type="evidence" value="ECO:0007669"/>
    <property type="project" value="UniProtKB-KW"/>
</dbReference>
<dbReference type="Proteomes" id="UP000320176">
    <property type="component" value="Unassembled WGS sequence"/>
</dbReference>
<dbReference type="InterPro" id="IPR018483">
    <property type="entry name" value="Carb_kinase_FGGY_CS"/>
</dbReference>
<reference evidence="10 11" key="1">
    <citation type="submission" date="2019-02" db="EMBL/GenBank/DDBJ databases">
        <title>Deep-cultivation of Planctomycetes and their phenomic and genomic characterization uncovers novel biology.</title>
        <authorList>
            <person name="Wiegand S."/>
            <person name="Jogler M."/>
            <person name="Boedeker C."/>
            <person name="Pinto D."/>
            <person name="Vollmers J."/>
            <person name="Rivas-Marin E."/>
            <person name="Kohn T."/>
            <person name="Peeters S.H."/>
            <person name="Heuer A."/>
            <person name="Rast P."/>
            <person name="Oberbeckmann S."/>
            <person name="Bunk B."/>
            <person name="Jeske O."/>
            <person name="Meyerdierks A."/>
            <person name="Storesund J.E."/>
            <person name="Kallscheuer N."/>
            <person name="Luecker S."/>
            <person name="Lage O.M."/>
            <person name="Pohl T."/>
            <person name="Merkel B.J."/>
            <person name="Hornburger P."/>
            <person name="Mueller R.-W."/>
            <person name="Bruemmer F."/>
            <person name="Labrenz M."/>
            <person name="Spormann A.M."/>
            <person name="Op Den Camp H."/>
            <person name="Overmann J."/>
            <person name="Amann R."/>
            <person name="Jetten M.S.M."/>
            <person name="Mascher T."/>
            <person name="Medema M.H."/>
            <person name="Devos D.P."/>
            <person name="Kaster A.-K."/>
            <person name="Ovreas L."/>
            <person name="Rohde M."/>
            <person name="Galperin M.Y."/>
            <person name="Jogler C."/>
        </authorList>
    </citation>
    <scope>NUCLEOTIDE SEQUENCE [LARGE SCALE GENOMIC DNA]</scope>
    <source>
        <strain evidence="10 11">Pla52n</strain>
    </source>
</reference>
<dbReference type="SUPFAM" id="SSF53067">
    <property type="entry name" value="Actin-like ATPase domain"/>
    <property type="match status" value="2"/>
</dbReference>
<evidence type="ECO:0000259" key="9">
    <source>
        <dbReference type="Pfam" id="PF02782"/>
    </source>
</evidence>
<evidence type="ECO:0000313" key="11">
    <source>
        <dbReference type="Proteomes" id="UP000320176"/>
    </source>
</evidence>
<dbReference type="InterPro" id="IPR005929">
    <property type="entry name" value="Ribulokinase"/>
</dbReference>
<feature type="domain" description="Carbohydrate kinase FGGY N-terminal" evidence="8">
    <location>
        <begin position="10"/>
        <end position="285"/>
    </location>
</feature>
<evidence type="ECO:0000259" key="8">
    <source>
        <dbReference type="Pfam" id="PF00370"/>
    </source>
</evidence>
<dbReference type="OrthoDB" id="9805576at2"/>
<dbReference type="EC" id="2.7.1.16" evidence="10"/>
<gene>
    <name evidence="10" type="primary">araB</name>
    <name evidence="10" type="ORF">Pla52n_36960</name>
</gene>
<evidence type="ECO:0000256" key="1">
    <source>
        <dbReference type="ARBA" id="ARBA00022679"/>
    </source>
</evidence>
<feature type="domain" description="Carbohydrate kinase FGGY C-terminal" evidence="9">
    <location>
        <begin position="297"/>
        <end position="483"/>
    </location>
</feature>
<dbReference type="GO" id="GO:0005737">
    <property type="term" value="C:cytoplasm"/>
    <property type="evidence" value="ECO:0007669"/>
    <property type="project" value="TreeGrafter"/>
</dbReference>
<dbReference type="RefSeq" id="WP_146520930.1">
    <property type="nucleotide sequence ID" value="NZ_CP151726.1"/>
</dbReference>
<dbReference type="AlphaFoldDB" id="A0A5C6ATW1"/>
<dbReference type="PROSITE" id="PS00445">
    <property type="entry name" value="FGGY_KINASES_2"/>
    <property type="match status" value="1"/>
</dbReference>
<evidence type="ECO:0000256" key="4">
    <source>
        <dbReference type="ARBA" id="ARBA00022840"/>
    </source>
</evidence>
<keyword evidence="6" id="KW-0119">Carbohydrate metabolism</keyword>
<dbReference type="CDD" id="cd07781">
    <property type="entry name" value="ASKHA_NBD_FGGY_L-RBK"/>
    <property type="match status" value="1"/>
</dbReference>
<keyword evidence="4" id="KW-0067">ATP-binding</keyword>
<dbReference type="InterPro" id="IPR043129">
    <property type="entry name" value="ATPase_NBD"/>
</dbReference>
<dbReference type="Pfam" id="PF02782">
    <property type="entry name" value="FGGY_C"/>
    <property type="match status" value="1"/>
</dbReference>
<keyword evidence="1 7" id="KW-0808">Transferase</keyword>
<evidence type="ECO:0000256" key="3">
    <source>
        <dbReference type="ARBA" id="ARBA00022777"/>
    </source>
</evidence>